<evidence type="ECO:0000313" key="4">
    <source>
        <dbReference type="EMBL" id="NYI70507.1"/>
    </source>
</evidence>
<evidence type="ECO:0000256" key="2">
    <source>
        <dbReference type="ARBA" id="ARBA00022801"/>
    </source>
</evidence>
<dbReference type="EMBL" id="JACBZS010000001">
    <property type="protein sequence ID" value="NYI70507.1"/>
    <property type="molecule type" value="Genomic_DNA"/>
</dbReference>
<sequence length="294" mass="32701">MSGNRLPEATPEQVAKLDPGSRRRLLWRLRQRSNPGAWFLPASAIRQEAEVDLFCFPYAGSGASTFHRWQHLDGGDGRFRVLPVQLPGRENRLAEPPHRRMAGLVDDLVGALVTVMDRPFAFFGHSMGALIAYEVACALRSRGLPQPAYLMLSAFRAPHLPSTNIRIYHLPDEVLKIVLAKDGMAPDVLSNDALMSALLPTLRADLELCDTYEYMHRAPLDVPIAVFGGERDVRVGRNDLIGWREHTTAGFDLTVFPGDHLYLHPAARVLVLEIRRRLSPLFQPDSSINGGDVA</sequence>
<dbReference type="RefSeq" id="WP_179444457.1">
    <property type="nucleotide sequence ID" value="NZ_JACBZS010000001.1"/>
</dbReference>
<comment type="similarity">
    <text evidence="1">Belongs to the thioesterase family.</text>
</comment>
<dbReference type="GO" id="GO:0016787">
    <property type="term" value="F:hydrolase activity"/>
    <property type="evidence" value="ECO:0007669"/>
    <property type="project" value="UniProtKB-KW"/>
</dbReference>
<keyword evidence="5" id="KW-1185">Reference proteome</keyword>
<gene>
    <name evidence="4" type="ORF">GGQ54_001067</name>
</gene>
<dbReference type="Gene3D" id="3.40.50.1820">
    <property type="entry name" value="alpha/beta hydrolase"/>
    <property type="match status" value="1"/>
</dbReference>
<dbReference type="Pfam" id="PF00975">
    <property type="entry name" value="Thioesterase"/>
    <property type="match status" value="1"/>
</dbReference>
<dbReference type="InterPro" id="IPR012223">
    <property type="entry name" value="TEII"/>
</dbReference>
<protein>
    <submittedName>
        <fullName evidence="4">Surfactin synthase thioesterase subunit</fullName>
    </submittedName>
</protein>
<feature type="domain" description="Thioesterase TesA-like" evidence="3">
    <location>
        <begin position="54"/>
        <end position="272"/>
    </location>
</feature>
<name>A0A7Z0IKJ3_9ACTN</name>
<dbReference type="InterPro" id="IPR001031">
    <property type="entry name" value="Thioesterase"/>
</dbReference>
<proteinExistence type="inferred from homology"/>
<evidence type="ECO:0000256" key="1">
    <source>
        <dbReference type="ARBA" id="ARBA00007169"/>
    </source>
</evidence>
<dbReference type="AlphaFoldDB" id="A0A7Z0IKJ3"/>
<dbReference type="Proteomes" id="UP000527616">
    <property type="component" value="Unassembled WGS sequence"/>
</dbReference>
<dbReference type="InterPro" id="IPR020802">
    <property type="entry name" value="TesA-like"/>
</dbReference>
<keyword evidence="2" id="KW-0378">Hydrolase</keyword>
<evidence type="ECO:0000313" key="5">
    <source>
        <dbReference type="Proteomes" id="UP000527616"/>
    </source>
</evidence>
<dbReference type="GO" id="GO:0008610">
    <property type="term" value="P:lipid biosynthetic process"/>
    <property type="evidence" value="ECO:0007669"/>
    <property type="project" value="TreeGrafter"/>
</dbReference>
<accession>A0A7Z0IKJ3</accession>
<dbReference type="SUPFAM" id="SSF53474">
    <property type="entry name" value="alpha/beta-Hydrolases"/>
    <property type="match status" value="1"/>
</dbReference>
<reference evidence="4 5" key="1">
    <citation type="submission" date="2020-07" db="EMBL/GenBank/DDBJ databases">
        <title>Sequencing the genomes of 1000 actinobacteria strains.</title>
        <authorList>
            <person name="Klenk H.-P."/>
        </authorList>
    </citation>
    <scope>NUCLEOTIDE SEQUENCE [LARGE SCALE GENOMIC DNA]</scope>
    <source>
        <strain evidence="4 5">DSM 103164</strain>
    </source>
</reference>
<dbReference type="PANTHER" id="PTHR11487">
    <property type="entry name" value="THIOESTERASE"/>
    <property type="match status" value="1"/>
</dbReference>
<organism evidence="4 5">
    <name type="scientific">Naumannella cuiyingiana</name>
    <dbReference type="NCBI Taxonomy" id="1347891"/>
    <lineage>
        <taxon>Bacteria</taxon>
        <taxon>Bacillati</taxon>
        <taxon>Actinomycetota</taxon>
        <taxon>Actinomycetes</taxon>
        <taxon>Propionibacteriales</taxon>
        <taxon>Propionibacteriaceae</taxon>
        <taxon>Naumannella</taxon>
    </lineage>
</organism>
<evidence type="ECO:0000259" key="3">
    <source>
        <dbReference type="SMART" id="SM00824"/>
    </source>
</evidence>
<dbReference type="PANTHER" id="PTHR11487:SF0">
    <property type="entry name" value="S-ACYL FATTY ACID SYNTHASE THIOESTERASE, MEDIUM CHAIN"/>
    <property type="match status" value="1"/>
</dbReference>
<dbReference type="SMART" id="SM00824">
    <property type="entry name" value="PKS_TE"/>
    <property type="match status" value="1"/>
</dbReference>
<dbReference type="InterPro" id="IPR029058">
    <property type="entry name" value="AB_hydrolase_fold"/>
</dbReference>
<comment type="caution">
    <text evidence="4">The sequence shown here is derived from an EMBL/GenBank/DDBJ whole genome shotgun (WGS) entry which is preliminary data.</text>
</comment>